<evidence type="ECO:0000313" key="2">
    <source>
        <dbReference type="EMBL" id="KAF0703615.1"/>
    </source>
</evidence>
<name>A0A397BGP1_APHAT</name>
<feature type="compositionally biased region" description="Polar residues" evidence="1">
    <location>
        <begin position="42"/>
        <end position="58"/>
    </location>
</feature>
<evidence type="ECO:0000313" key="9">
    <source>
        <dbReference type="Proteomes" id="UP000266239"/>
    </source>
</evidence>
<dbReference type="Proteomes" id="UP000469452">
    <property type="component" value="Unassembled WGS sequence"/>
</dbReference>
<evidence type="ECO:0000256" key="1">
    <source>
        <dbReference type="SAM" id="MobiDB-lite"/>
    </source>
</evidence>
<dbReference type="AlphaFoldDB" id="A0A397BGP1"/>
<dbReference type="EMBL" id="QUTB01009645">
    <property type="protein sequence ID" value="RHY40722.1"/>
    <property type="molecule type" value="Genomic_DNA"/>
</dbReference>
<dbReference type="VEuPathDB" id="FungiDB:H257_06500"/>
<dbReference type="EMBL" id="VJMI01020673">
    <property type="protein sequence ID" value="KAF0703615.1"/>
    <property type="molecule type" value="Genomic_DNA"/>
</dbReference>
<evidence type="ECO:0000313" key="3">
    <source>
        <dbReference type="EMBL" id="RHY19950.1"/>
    </source>
</evidence>
<evidence type="ECO:0000313" key="8">
    <source>
        <dbReference type="Proteomes" id="UP000265716"/>
    </source>
</evidence>
<evidence type="ECO:0000313" key="6">
    <source>
        <dbReference type="EMBL" id="RHY70094.1"/>
    </source>
</evidence>
<evidence type="ECO:0000313" key="7">
    <source>
        <dbReference type="Proteomes" id="UP000265427"/>
    </source>
</evidence>
<dbReference type="Proteomes" id="UP000266239">
    <property type="component" value="Unassembled WGS sequence"/>
</dbReference>
<gene>
    <name evidence="2" type="ORF">AaE_015296</name>
    <name evidence="3" type="ORF">DYB25_006590</name>
    <name evidence="5" type="ORF">DYB34_005390</name>
    <name evidence="4" type="ORF">DYB36_012303</name>
    <name evidence="6" type="ORF">DYB38_005331</name>
</gene>
<organism evidence="3 9">
    <name type="scientific">Aphanomyces astaci</name>
    <name type="common">Crayfish plague agent</name>
    <dbReference type="NCBI Taxonomy" id="112090"/>
    <lineage>
        <taxon>Eukaryota</taxon>
        <taxon>Sar</taxon>
        <taxon>Stramenopiles</taxon>
        <taxon>Oomycota</taxon>
        <taxon>Saprolegniomycetes</taxon>
        <taxon>Saprolegniales</taxon>
        <taxon>Verrucalvaceae</taxon>
        <taxon>Aphanomyces</taxon>
    </lineage>
</organism>
<evidence type="ECO:0000313" key="4">
    <source>
        <dbReference type="EMBL" id="RHY20889.1"/>
    </source>
</evidence>
<protein>
    <submittedName>
        <fullName evidence="3">Uncharacterized protein</fullName>
    </submittedName>
</protein>
<comment type="caution">
    <text evidence="3">The sequence shown here is derived from an EMBL/GenBank/DDBJ whole genome shotgun (WGS) entry which is preliminary data.</text>
</comment>
<sequence length="238" mass="26000">MFQTWVHGIFNPRQVQSCPDPITQHIRGGSDNDSEDADSRASHSSRPRANTFDDTTTASRRRSDVAVSAWDSKREMCQNCKHIYLKFLSPCTTAGFCSLDCQSNAVYLLAVSEGIRAAAAKADIPLTTIDSTSCNAPSHAVAASLSSEKEQATTVMLAPVLSKMSCGVAMSEPKEVAGSRSAEPVSSPATQESCSSTMDFDQYDDSDYDTIERHTYSDFHTEKLKLARAVEWNFSALY</sequence>
<evidence type="ECO:0000313" key="5">
    <source>
        <dbReference type="EMBL" id="RHY40722.1"/>
    </source>
</evidence>
<dbReference type="EMBL" id="QUTA01004387">
    <property type="protein sequence ID" value="RHY19950.1"/>
    <property type="molecule type" value="Genomic_DNA"/>
</dbReference>
<dbReference type="EMBL" id="QUTC01003419">
    <property type="protein sequence ID" value="RHY70094.1"/>
    <property type="molecule type" value="Genomic_DNA"/>
</dbReference>
<evidence type="ECO:0000313" key="10">
    <source>
        <dbReference type="Proteomes" id="UP000283543"/>
    </source>
</evidence>
<dbReference type="Proteomes" id="UP000265716">
    <property type="component" value="Unassembled WGS sequence"/>
</dbReference>
<dbReference type="EMBL" id="QUSZ01002798">
    <property type="protein sequence ID" value="RHY20889.1"/>
    <property type="molecule type" value="Genomic_DNA"/>
</dbReference>
<reference evidence="2 11" key="2">
    <citation type="submission" date="2019-06" db="EMBL/GenBank/DDBJ databases">
        <title>Genomics analysis of Aphanomyces spp. identifies a new class of oomycete effector associated with host adaptation.</title>
        <authorList>
            <person name="Gaulin E."/>
        </authorList>
    </citation>
    <scope>NUCLEOTIDE SEQUENCE [LARGE SCALE GENOMIC DNA]</scope>
    <source>
        <strain evidence="2 11">E</strain>
    </source>
</reference>
<feature type="region of interest" description="Disordered" evidence="1">
    <location>
        <begin position="20"/>
        <end position="58"/>
    </location>
</feature>
<accession>A0A397BGP1</accession>
<reference evidence="7 8" key="1">
    <citation type="submission" date="2018-08" db="EMBL/GenBank/DDBJ databases">
        <title>Aphanomyces genome sequencing and annotation.</title>
        <authorList>
            <person name="Minardi D."/>
            <person name="Oidtmann B."/>
            <person name="Van Der Giezen M."/>
            <person name="Studholme D.J."/>
        </authorList>
    </citation>
    <scope>NUCLEOTIDE SEQUENCE [LARGE SCALE GENOMIC DNA]</scope>
    <source>
        <strain evidence="4 7">Kv</strain>
        <strain evidence="6 8">SA</strain>
        <strain evidence="5 10">Si</strain>
        <strain evidence="3 9">Yx</strain>
    </source>
</reference>
<proteinExistence type="predicted"/>
<feature type="compositionally biased region" description="Polar residues" evidence="1">
    <location>
        <begin position="187"/>
        <end position="196"/>
    </location>
</feature>
<evidence type="ECO:0000313" key="11">
    <source>
        <dbReference type="Proteomes" id="UP000469452"/>
    </source>
</evidence>
<dbReference type="Proteomes" id="UP000265427">
    <property type="component" value="Unassembled WGS sequence"/>
</dbReference>
<dbReference type="Proteomes" id="UP000283543">
    <property type="component" value="Unassembled WGS sequence"/>
</dbReference>
<feature type="region of interest" description="Disordered" evidence="1">
    <location>
        <begin position="175"/>
        <end position="196"/>
    </location>
</feature>